<dbReference type="EMBL" id="JAXCGZ010000018">
    <property type="protein sequence ID" value="KAK7087030.1"/>
    <property type="molecule type" value="Genomic_DNA"/>
</dbReference>
<dbReference type="PANTHER" id="PTHR12121:SF45">
    <property type="entry name" value="NOCTURNIN"/>
    <property type="match status" value="1"/>
</dbReference>
<reference evidence="5 6" key="1">
    <citation type="submission" date="2023-11" db="EMBL/GenBank/DDBJ databases">
        <title>Halocaridina rubra genome assembly.</title>
        <authorList>
            <person name="Smith C."/>
        </authorList>
    </citation>
    <scope>NUCLEOTIDE SEQUENCE [LARGE SCALE GENOMIC DNA]</scope>
    <source>
        <strain evidence="5">EP-1</strain>
        <tissue evidence="5">Whole</tissue>
    </source>
</reference>
<dbReference type="AlphaFoldDB" id="A0AAN9AHH6"/>
<evidence type="ECO:0000313" key="6">
    <source>
        <dbReference type="Proteomes" id="UP001381693"/>
    </source>
</evidence>
<dbReference type="Pfam" id="PF03372">
    <property type="entry name" value="Exo_endo_phos"/>
    <property type="match status" value="1"/>
</dbReference>
<dbReference type="Proteomes" id="UP001381693">
    <property type="component" value="Unassembled WGS sequence"/>
</dbReference>
<sequence length="312" mass="35848">MAITVIKTCKTQTCLVFAGTVVQSYVGDRVPTYVMCVGYPCDGVYRVLLICMNLLLLHYDCYFPKLCIRMGSFTSKPQVESEEGQDAHIVVPEEITRQALLEWIREPIRHLPALLPRAYRLPSKGLTHKPQAPPEGSFRVMQWNVLAQALGTHADNFVMCPPKALEWNTRRYRILEEIITYMPDIICLQEVDHYDVMERVLASQGYKGMFMPKPESPCLFLPNNNGPDGCAVFWDDSKFKLVSKQTRVVEVWHVQSNQVSEFISESLIVNCLKLQLEVCGINELIGNLRVCYNSAQHFWHQLCRCSIWRQML</sequence>
<evidence type="ECO:0000256" key="3">
    <source>
        <dbReference type="ARBA" id="ARBA00023807"/>
    </source>
</evidence>
<dbReference type="GO" id="GO:0000175">
    <property type="term" value="F:3'-5'-RNA exonuclease activity"/>
    <property type="evidence" value="ECO:0007669"/>
    <property type="project" value="TreeGrafter"/>
</dbReference>
<evidence type="ECO:0000259" key="4">
    <source>
        <dbReference type="Pfam" id="PF03372"/>
    </source>
</evidence>
<organism evidence="5 6">
    <name type="scientific">Halocaridina rubra</name>
    <name type="common">Hawaiian red shrimp</name>
    <dbReference type="NCBI Taxonomy" id="373956"/>
    <lineage>
        <taxon>Eukaryota</taxon>
        <taxon>Metazoa</taxon>
        <taxon>Ecdysozoa</taxon>
        <taxon>Arthropoda</taxon>
        <taxon>Crustacea</taxon>
        <taxon>Multicrustacea</taxon>
        <taxon>Malacostraca</taxon>
        <taxon>Eumalacostraca</taxon>
        <taxon>Eucarida</taxon>
        <taxon>Decapoda</taxon>
        <taxon>Pleocyemata</taxon>
        <taxon>Caridea</taxon>
        <taxon>Atyoidea</taxon>
        <taxon>Atyidae</taxon>
        <taxon>Halocaridina</taxon>
    </lineage>
</organism>
<keyword evidence="6" id="KW-1185">Reference proteome</keyword>
<dbReference type="InterPro" id="IPR036691">
    <property type="entry name" value="Endo/exonu/phosph_ase_sf"/>
</dbReference>
<name>A0AAN9AHH6_HALRR</name>
<dbReference type="InterPro" id="IPR050410">
    <property type="entry name" value="CCR4/nocturin_mRNA_transcr"/>
</dbReference>
<dbReference type="Gene3D" id="3.60.10.10">
    <property type="entry name" value="Endonuclease/exonuclease/phosphatase"/>
    <property type="match status" value="1"/>
</dbReference>
<evidence type="ECO:0000313" key="5">
    <source>
        <dbReference type="EMBL" id="KAK7087030.1"/>
    </source>
</evidence>
<dbReference type="PANTHER" id="PTHR12121">
    <property type="entry name" value="CARBON CATABOLITE REPRESSOR PROTEIN 4"/>
    <property type="match status" value="1"/>
</dbReference>
<proteinExistence type="inferred from homology"/>
<accession>A0AAN9AHH6</accession>
<comment type="similarity">
    <text evidence="1">Belongs to the CCR4/nocturin family.</text>
</comment>
<dbReference type="SUPFAM" id="SSF56219">
    <property type="entry name" value="DNase I-like"/>
    <property type="match status" value="1"/>
</dbReference>
<feature type="domain" description="Endonuclease/exonuclease/phosphatase" evidence="4">
    <location>
        <begin position="141"/>
        <end position="241"/>
    </location>
</feature>
<keyword evidence="2 5" id="KW-0378">Hydrolase</keyword>
<gene>
    <name evidence="5" type="primary">CCRN4L_2</name>
    <name evidence="5" type="ORF">SK128_004609</name>
</gene>
<protein>
    <recommendedName>
        <fullName evidence="3">Nocturnin</fullName>
    </recommendedName>
</protein>
<dbReference type="InterPro" id="IPR005135">
    <property type="entry name" value="Endo/exonuclease/phosphatase"/>
</dbReference>
<evidence type="ECO:0000256" key="2">
    <source>
        <dbReference type="ARBA" id="ARBA00022801"/>
    </source>
</evidence>
<evidence type="ECO:0000256" key="1">
    <source>
        <dbReference type="ARBA" id="ARBA00010774"/>
    </source>
</evidence>
<dbReference type="GO" id="GO:0006139">
    <property type="term" value="P:nucleobase-containing compound metabolic process"/>
    <property type="evidence" value="ECO:0007669"/>
    <property type="project" value="UniProtKB-ARBA"/>
</dbReference>
<comment type="caution">
    <text evidence="5">The sequence shown here is derived from an EMBL/GenBank/DDBJ whole genome shotgun (WGS) entry which is preliminary data.</text>
</comment>